<name>A0ABX6UZQ6_9PAST</name>
<feature type="signal peptide" evidence="1">
    <location>
        <begin position="1"/>
        <end position="20"/>
    </location>
</feature>
<dbReference type="RefSeq" id="WP_194812435.1">
    <property type="nucleotide sequence ID" value="NZ_CP063056.1"/>
</dbReference>
<reference evidence="2 3" key="1">
    <citation type="submission" date="2020-10" db="EMBL/GenBank/DDBJ databases">
        <title>Genome Sequencing of Rodentibacter spp. strain DSM111151.</title>
        <authorList>
            <person name="Benga L."/>
            <person name="Lautwein T."/>
        </authorList>
    </citation>
    <scope>NUCLEOTIDE SEQUENCE [LARGE SCALE GENOMIC DNA]</scope>
    <source>
        <strain evidence="2 3">DSM 111151</strain>
    </source>
</reference>
<gene>
    <name evidence="2" type="ORF">IHV77_01660</name>
</gene>
<evidence type="ECO:0000313" key="2">
    <source>
        <dbReference type="EMBL" id="QPB42858.1"/>
    </source>
</evidence>
<dbReference type="Pfam" id="PF11072">
    <property type="entry name" value="DUF2859"/>
    <property type="match status" value="1"/>
</dbReference>
<evidence type="ECO:0000256" key="1">
    <source>
        <dbReference type="SAM" id="SignalP"/>
    </source>
</evidence>
<organism evidence="2 3">
    <name type="scientific">Rodentibacter haemolyticus</name>
    <dbReference type="NCBI Taxonomy" id="2778911"/>
    <lineage>
        <taxon>Bacteria</taxon>
        <taxon>Pseudomonadati</taxon>
        <taxon>Pseudomonadota</taxon>
        <taxon>Gammaproteobacteria</taxon>
        <taxon>Pasteurellales</taxon>
        <taxon>Pasteurellaceae</taxon>
        <taxon>Rodentibacter</taxon>
    </lineage>
</organism>
<dbReference type="NCBIfam" id="TIGR03765">
    <property type="entry name" value="ICE_PFL_4695"/>
    <property type="match status" value="1"/>
</dbReference>
<keyword evidence="3" id="KW-1185">Reference proteome</keyword>
<dbReference type="Proteomes" id="UP000663069">
    <property type="component" value="Chromosome"/>
</dbReference>
<dbReference type="InterPro" id="IPR021300">
    <property type="entry name" value="Integr_conj_element_PFL4695"/>
</dbReference>
<accession>A0ABX6UZQ6</accession>
<feature type="chain" id="PRO_5047348709" evidence="1">
    <location>
        <begin position="21"/>
        <end position="168"/>
    </location>
</feature>
<evidence type="ECO:0000313" key="3">
    <source>
        <dbReference type="Proteomes" id="UP000663069"/>
    </source>
</evidence>
<dbReference type="EMBL" id="CP063056">
    <property type="protein sequence ID" value="QPB42858.1"/>
    <property type="molecule type" value="Genomic_DNA"/>
</dbReference>
<keyword evidence="1" id="KW-0732">Signal</keyword>
<proteinExistence type="predicted"/>
<sequence length="168" mass="18421">MKKLKYFLGCGLLFSVHASAELEVIADLGGESAVRFYEGIQPVHSQNAPVHPDAISGEISESMLLPVISHKWQVGEVETKQVHLPGAMPIFLIGADDVSKQWLKTRYQDLIKLSATGLIINVNTPEELAQLRSLAPELSLMLVSADSLADRIGIHHYPLLITESQISQ</sequence>
<protein>
    <submittedName>
        <fullName evidence="2">Integrating conjugative element protein</fullName>
    </submittedName>
</protein>